<evidence type="ECO:0000256" key="2">
    <source>
        <dbReference type="ARBA" id="ARBA00022737"/>
    </source>
</evidence>
<evidence type="ECO:0000313" key="5">
    <source>
        <dbReference type="EMBL" id="SAL97546.1"/>
    </source>
</evidence>
<dbReference type="EMBL" id="LT551814">
    <property type="protein sequence ID" value="SAL97546.1"/>
    <property type="molecule type" value="Genomic_DNA"/>
</dbReference>
<evidence type="ECO:0000256" key="1">
    <source>
        <dbReference type="ARBA" id="ARBA00011045"/>
    </source>
</evidence>
<comment type="similarity">
    <text evidence="1">Belongs to the FES1 family.</text>
</comment>
<dbReference type="GO" id="GO:0000774">
    <property type="term" value="F:adenyl-nucleotide exchange factor activity"/>
    <property type="evidence" value="ECO:0007669"/>
    <property type="project" value="TreeGrafter"/>
</dbReference>
<name>A0A168LUU3_ABSGL</name>
<feature type="compositionally biased region" description="Basic and acidic residues" evidence="3">
    <location>
        <begin position="15"/>
        <end position="29"/>
    </location>
</feature>
<dbReference type="AlphaFoldDB" id="A0A168LUU3"/>
<proteinExistence type="inferred from homology"/>
<keyword evidence="2" id="KW-0677">Repeat</keyword>
<dbReference type="Proteomes" id="UP000078561">
    <property type="component" value="Unassembled WGS sequence"/>
</dbReference>
<gene>
    <name evidence="5" type="primary">ABSGL_03044.1 scaffold 4127</name>
</gene>
<evidence type="ECO:0000259" key="4">
    <source>
        <dbReference type="Pfam" id="PF08609"/>
    </source>
</evidence>
<dbReference type="GO" id="GO:0005783">
    <property type="term" value="C:endoplasmic reticulum"/>
    <property type="evidence" value="ECO:0007669"/>
    <property type="project" value="TreeGrafter"/>
</dbReference>
<reference evidence="5" key="1">
    <citation type="submission" date="2016-04" db="EMBL/GenBank/DDBJ databases">
        <authorList>
            <person name="Evans L.H."/>
            <person name="Alamgir A."/>
            <person name="Owens N."/>
            <person name="Weber N.D."/>
            <person name="Virtaneva K."/>
            <person name="Barbian K."/>
            <person name="Babar A."/>
            <person name="Rosenke K."/>
        </authorList>
    </citation>
    <scope>NUCLEOTIDE SEQUENCE [LARGE SCALE GENOMIC DNA]</scope>
    <source>
        <strain evidence="5">CBS 101.48</strain>
    </source>
</reference>
<dbReference type="Gene3D" id="1.25.10.10">
    <property type="entry name" value="Leucine-rich Repeat Variant"/>
    <property type="match status" value="1"/>
</dbReference>
<dbReference type="InterPro" id="IPR011989">
    <property type="entry name" value="ARM-like"/>
</dbReference>
<dbReference type="InParanoid" id="A0A168LUU3"/>
<feature type="domain" description="Nucleotide exchange factor Fes1" evidence="4">
    <location>
        <begin position="1"/>
        <end position="90"/>
    </location>
</feature>
<dbReference type="InterPro" id="IPR050693">
    <property type="entry name" value="Hsp70_NEF-Inhibitors"/>
</dbReference>
<dbReference type="STRING" id="4829.A0A168LUU3"/>
<accession>A0A168LUU3</accession>
<organism evidence="5">
    <name type="scientific">Absidia glauca</name>
    <name type="common">Pin mould</name>
    <dbReference type="NCBI Taxonomy" id="4829"/>
    <lineage>
        <taxon>Eukaryota</taxon>
        <taxon>Fungi</taxon>
        <taxon>Fungi incertae sedis</taxon>
        <taxon>Mucoromycota</taxon>
        <taxon>Mucoromycotina</taxon>
        <taxon>Mucoromycetes</taxon>
        <taxon>Mucorales</taxon>
        <taxon>Cunninghamellaceae</taxon>
        <taxon>Absidia</taxon>
    </lineage>
</organism>
<dbReference type="PANTHER" id="PTHR19316:SF18">
    <property type="entry name" value="HSP70-BINDING PROTEIN 1"/>
    <property type="match status" value="1"/>
</dbReference>
<dbReference type="InterPro" id="IPR013918">
    <property type="entry name" value="Nucleotide_exch_fac_Fes1"/>
</dbReference>
<keyword evidence="6" id="KW-1185">Reference proteome</keyword>
<dbReference type="PANTHER" id="PTHR19316">
    <property type="entry name" value="PROTEIN FOLDING REGULATOR"/>
    <property type="match status" value="1"/>
</dbReference>
<evidence type="ECO:0000313" key="6">
    <source>
        <dbReference type="Proteomes" id="UP000078561"/>
    </source>
</evidence>
<sequence length="298" mass="33565">MEKLLQWAVNNSDQDQLKQDAEAIRRGDYKPDPSKFDPRVIEAILGKDDATLMKESVQCIADPNDSMENKEIALDNLELLVEGIDNAKNIQNMGLWPVLISLLEDNDRQVRSGIAWVCGTALQNNPDAQKAFLEHKGLPVLLKLLSSGQKEERTKAQYAISGLLKHCPDAVRDFKQMNGFQTMTDVLKQNLDDASTVRKIVFLYNILILENTPLAEELIKDGIVGTLNEIIVKYTTEKDEDMVEKALRTLHTLIQQKKSQVSEIITSDMKSKIQQAQGTFGADNLNLDKNEWEDLLSN</sequence>
<protein>
    <recommendedName>
        <fullName evidence="4">Nucleotide exchange factor Fes1 domain-containing protein</fullName>
    </recommendedName>
</protein>
<dbReference type="OMA" id="LHWSIAN"/>
<dbReference type="Pfam" id="PF08609">
    <property type="entry name" value="Fes1"/>
    <property type="match status" value="1"/>
</dbReference>
<feature type="region of interest" description="Disordered" evidence="3">
    <location>
        <begin position="9"/>
        <end position="29"/>
    </location>
</feature>
<dbReference type="InterPro" id="IPR016024">
    <property type="entry name" value="ARM-type_fold"/>
</dbReference>
<dbReference type="OrthoDB" id="10250458at2759"/>
<evidence type="ECO:0000256" key="3">
    <source>
        <dbReference type="SAM" id="MobiDB-lite"/>
    </source>
</evidence>
<dbReference type="FunCoup" id="A0A168LUU3">
    <property type="interactions" value="435"/>
</dbReference>
<dbReference type="SUPFAM" id="SSF48371">
    <property type="entry name" value="ARM repeat"/>
    <property type="match status" value="1"/>
</dbReference>